<keyword evidence="2" id="KW-1185">Reference proteome</keyword>
<dbReference type="EMBL" id="CM046131">
    <property type="protein sequence ID" value="KAI8429842.1"/>
    <property type="molecule type" value="Genomic_DNA"/>
</dbReference>
<proteinExistence type="predicted"/>
<organism evidence="1 2">
    <name type="scientific">Choristoneura fumiferana</name>
    <name type="common">Spruce budworm moth</name>
    <name type="synonym">Archips fumiferana</name>
    <dbReference type="NCBI Taxonomy" id="7141"/>
    <lineage>
        <taxon>Eukaryota</taxon>
        <taxon>Metazoa</taxon>
        <taxon>Ecdysozoa</taxon>
        <taxon>Arthropoda</taxon>
        <taxon>Hexapoda</taxon>
        <taxon>Insecta</taxon>
        <taxon>Pterygota</taxon>
        <taxon>Neoptera</taxon>
        <taxon>Endopterygota</taxon>
        <taxon>Lepidoptera</taxon>
        <taxon>Glossata</taxon>
        <taxon>Ditrysia</taxon>
        <taxon>Tortricoidea</taxon>
        <taxon>Tortricidae</taxon>
        <taxon>Tortricinae</taxon>
        <taxon>Choristoneura</taxon>
    </lineage>
</organism>
<comment type="caution">
    <text evidence="1">The sequence shown here is derived from an EMBL/GenBank/DDBJ whole genome shotgun (WGS) entry which is preliminary data.</text>
</comment>
<dbReference type="Proteomes" id="UP001064048">
    <property type="component" value="Chromosome Z"/>
</dbReference>
<accession>A0ACC0K0S8</accession>
<gene>
    <name evidence="1" type="ORF">MSG28_000346</name>
</gene>
<sequence>MEMVEVDVKLFIKCRMCLDEDGVYQIVPSIRELIKDCFDIDTDPFDGLPQLICKKCKTTLSDYHGIKTTYKLKQLKLKERLVKIKNNCTQLKSETGSSNEINKNEEKPTSPVPLGLAITNISPVQPVSSVAPVKSVEHVASVQLGMPIGSDIQAALDDSEIINDETWKRTYNECYFCKICTKSYKRYASIKRHVKSHKKLLKKHKRVFRKYCTVHLNKIDNKENCTGSSNMVVYNTDKIITSRGNSHYHLLYVKKDYSTGQATSENGNASDKRPGIFLDSEEEIVKCKKRKTRRLYSGSSTKTTILEDTANDITVGGAKNDTHVMNTNCANEASSKKKIDTENTTNLSQQEVAKANIANYKAIQNIVTMCQKKYITKAQSKSETKPPVSESSLKHKVLSLGRKVINKQGFECTGLLRYMEYKDLEISWQPTTRSNKKKSSNFVRIMTKLKSREDLENDDSSWKDLHKVTFVSNQAIDGDDINTDGIDPANITAHDNEKSTLKTNLLNGEDQIDHILTNNCDDLNSKNKLLNKTPVANPKQLPKKIMPEIKPTTIKTSDVPMVTSENGRTENAEVTNSNLCMPIITSTCSLSTVVEKEKQPDPVIEKPAPRIKVKPPSELMSQSALNNQSKSEDIWAFNKRHASLPYHFPNTAVYAGVSVYQTQVENQTNDVSVVPSPPTITGNSNSGTESNVDYVTLHCLECPNEKTKFPFLYFKRVLQFHGFELLDINEALPPHYTCLITYKLLLKQDTKGPLGIWLSLFCSNNSFCFAFKDSNSKKFNPNHLPAFWQWELLKIYKGDVVEKILQNALKHPAGLPLRSMSLPRVREVCRSCSAARAAVLVRAMTHLTRTKGKCEQPVRWLCTFDTLSAKYNWTGADQVGSAAGLERRLLSSLIFFRD</sequence>
<protein>
    <submittedName>
        <fullName evidence="1">Uncharacterized protein</fullName>
    </submittedName>
</protein>
<evidence type="ECO:0000313" key="1">
    <source>
        <dbReference type="EMBL" id="KAI8429842.1"/>
    </source>
</evidence>
<reference evidence="1 2" key="1">
    <citation type="journal article" date="2022" name="Genome Biol. Evol.">
        <title>The Spruce Budworm Genome: Reconstructing the Evolutionary History of Antifreeze Proteins.</title>
        <authorList>
            <person name="Beliveau C."/>
            <person name="Gagne P."/>
            <person name="Picq S."/>
            <person name="Vernygora O."/>
            <person name="Keeling C.I."/>
            <person name="Pinkney K."/>
            <person name="Doucet D."/>
            <person name="Wen F."/>
            <person name="Johnston J.S."/>
            <person name="Maaroufi H."/>
            <person name="Boyle B."/>
            <person name="Laroche J."/>
            <person name="Dewar K."/>
            <person name="Juretic N."/>
            <person name="Blackburn G."/>
            <person name="Nisole A."/>
            <person name="Brunet B."/>
            <person name="Brandao M."/>
            <person name="Lumley L."/>
            <person name="Duan J."/>
            <person name="Quan G."/>
            <person name="Lucarotti C.J."/>
            <person name="Roe A.D."/>
            <person name="Sperling F.A.H."/>
            <person name="Levesque R.C."/>
            <person name="Cusson M."/>
        </authorList>
    </citation>
    <scope>NUCLEOTIDE SEQUENCE [LARGE SCALE GENOMIC DNA]</scope>
    <source>
        <strain evidence="1">Glfc:IPQL:Cfum</strain>
    </source>
</reference>
<name>A0ACC0K0S8_CHOFU</name>
<evidence type="ECO:0000313" key="2">
    <source>
        <dbReference type="Proteomes" id="UP001064048"/>
    </source>
</evidence>